<dbReference type="OrthoDB" id="6722168at2759"/>
<evidence type="ECO:0000313" key="2">
    <source>
        <dbReference type="EMBL" id="KAF2893352.1"/>
    </source>
</evidence>
<dbReference type="InterPro" id="IPR002492">
    <property type="entry name" value="Transposase_Tc1-like"/>
</dbReference>
<dbReference type="Proteomes" id="UP000801492">
    <property type="component" value="Unassembled WGS sequence"/>
</dbReference>
<dbReference type="InterPro" id="IPR036397">
    <property type="entry name" value="RNaseH_sf"/>
</dbReference>
<dbReference type="GO" id="GO:0003677">
    <property type="term" value="F:DNA binding"/>
    <property type="evidence" value="ECO:0007669"/>
    <property type="project" value="InterPro"/>
</dbReference>
<dbReference type="Pfam" id="PF01498">
    <property type="entry name" value="HTH_Tnp_Tc3_2"/>
    <property type="match status" value="1"/>
</dbReference>
<dbReference type="GO" id="GO:0015074">
    <property type="term" value="P:DNA integration"/>
    <property type="evidence" value="ECO:0007669"/>
    <property type="project" value="InterPro"/>
</dbReference>
<accession>A0A8K0G977</accession>
<gene>
    <name evidence="2" type="ORF">ILUMI_12823</name>
</gene>
<dbReference type="EMBL" id="VTPC01008052">
    <property type="protein sequence ID" value="KAF2893352.1"/>
    <property type="molecule type" value="Genomic_DNA"/>
</dbReference>
<sequence length="185" mass="21165">MRDVLELPCSSQTVVHSLHQVGLHHCQPAKIYLTNEHAQRRLAFAQESLNRDWGLVIFCDEKGWMSSTGPGELVRTIPLMTAAEYVDILQDVLLPNVEAMYLGPHQFTFMHDSSAVYKARMFFCCCSAWNDVEEGHHVHTRDQLYVHAQTVWGRFRGQNVCENLVASLPICLEDVIGNNGFWTRY</sequence>
<evidence type="ECO:0000313" key="3">
    <source>
        <dbReference type="Proteomes" id="UP000801492"/>
    </source>
</evidence>
<dbReference type="GO" id="GO:0006313">
    <property type="term" value="P:DNA transposition"/>
    <property type="evidence" value="ECO:0007669"/>
    <property type="project" value="InterPro"/>
</dbReference>
<feature type="domain" description="Transposase Tc1-like" evidence="1">
    <location>
        <begin position="6"/>
        <end position="50"/>
    </location>
</feature>
<organism evidence="2 3">
    <name type="scientific">Ignelater luminosus</name>
    <name type="common">Cucubano</name>
    <name type="synonym">Pyrophorus luminosus</name>
    <dbReference type="NCBI Taxonomy" id="2038154"/>
    <lineage>
        <taxon>Eukaryota</taxon>
        <taxon>Metazoa</taxon>
        <taxon>Ecdysozoa</taxon>
        <taxon>Arthropoda</taxon>
        <taxon>Hexapoda</taxon>
        <taxon>Insecta</taxon>
        <taxon>Pterygota</taxon>
        <taxon>Neoptera</taxon>
        <taxon>Endopterygota</taxon>
        <taxon>Coleoptera</taxon>
        <taxon>Polyphaga</taxon>
        <taxon>Elateriformia</taxon>
        <taxon>Elateroidea</taxon>
        <taxon>Elateridae</taxon>
        <taxon>Agrypninae</taxon>
        <taxon>Pyrophorini</taxon>
        <taxon>Ignelater</taxon>
    </lineage>
</organism>
<name>A0A8K0G977_IGNLU</name>
<evidence type="ECO:0000259" key="1">
    <source>
        <dbReference type="Pfam" id="PF01498"/>
    </source>
</evidence>
<proteinExistence type="predicted"/>
<reference evidence="2" key="1">
    <citation type="submission" date="2019-08" db="EMBL/GenBank/DDBJ databases">
        <title>The genome of the North American firefly Photinus pyralis.</title>
        <authorList>
            <consortium name="Photinus pyralis genome working group"/>
            <person name="Fallon T.R."/>
            <person name="Sander Lower S.E."/>
            <person name="Weng J.-K."/>
        </authorList>
    </citation>
    <scope>NUCLEOTIDE SEQUENCE</scope>
    <source>
        <strain evidence="2">TRF0915ILg1</strain>
        <tissue evidence="2">Whole body</tissue>
    </source>
</reference>
<protein>
    <recommendedName>
        <fullName evidence="1">Transposase Tc1-like domain-containing protein</fullName>
    </recommendedName>
</protein>
<keyword evidence="3" id="KW-1185">Reference proteome</keyword>
<dbReference type="Gene3D" id="3.30.420.10">
    <property type="entry name" value="Ribonuclease H-like superfamily/Ribonuclease H"/>
    <property type="match status" value="1"/>
</dbReference>
<dbReference type="AlphaFoldDB" id="A0A8K0G977"/>
<comment type="caution">
    <text evidence="2">The sequence shown here is derived from an EMBL/GenBank/DDBJ whole genome shotgun (WGS) entry which is preliminary data.</text>
</comment>